<evidence type="ECO:0000313" key="3">
    <source>
        <dbReference type="Proteomes" id="UP000470446"/>
    </source>
</evidence>
<name>A0A7K3PNW8_9ACTN</name>
<accession>A0A7K3PNW8</accession>
<proteinExistence type="predicted"/>
<organism evidence="2 3">
    <name type="scientific">Streptomyces coelicoflavus</name>
    <dbReference type="NCBI Taxonomy" id="285562"/>
    <lineage>
        <taxon>Bacteria</taxon>
        <taxon>Bacillati</taxon>
        <taxon>Actinomycetota</taxon>
        <taxon>Actinomycetes</taxon>
        <taxon>Kitasatosporales</taxon>
        <taxon>Streptomycetaceae</taxon>
        <taxon>Streptomyces</taxon>
    </lineage>
</organism>
<dbReference type="Gene3D" id="2.50.20.20">
    <property type="match status" value="1"/>
</dbReference>
<feature type="region of interest" description="Disordered" evidence="1">
    <location>
        <begin position="243"/>
        <end position="264"/>
    </location>
</feature>
<dbReference type="EMBL" id="JAAGMA010000523">
    <property type="protein sequence ID" value="NEB10959.1"/>
    <property type="molecule type" value="Genomic_DNA"/>
</dbReference>
<comment type="caution">
    <text evidence="2">The sequence shown here is derived from an EMBL/GenBank/DDBJ whole genome shotgun (WGS) entry which is preliminary data.</text>
</comment>
<dbReference type="AlphaFoldDB" id="A0A7K3PNW8"/>
<sequence>MTPVQAVAKAVAGSERITSLRYRVTGSVPEWGRVKAEASMHTAPMTMGMKLTATGRYGGGPLEIRFVDGAMYVHGDAADSGMLKGASWFSAEPAAWGRDLFDNNSYGVLPCQLEGNPVVQSAMLIASKDVRRVGTETVDGVPATHYRGTVTSEGLHAARDAAPDKAARERRIDSLAQFSGMRLDGTLTMDLWVGDDNRTKRFRMRSDTYTSKGGTADQPLEIIDGEPLDMTVTFLDVNEPVTVEAPPADDTADLGDLADELRTD</sequence>
<evidence type="ECO:0000256" key="1">
    <source>
        <dbReference type="SAM" id="MobiDB-lite"/>
    </source>
</evidence>
<gene>
    <name evidence="2" type="ORF">G3I32_19280</name>
</gene>
<evidence type="ECO:0008006" key="4">
    <source>
        <dbReference type="Google" id="ProtNLM"/>
    </source>
</evidence>
<dbReference type="RefSeq" id="WP_164246227.1">
    <property type="nucleotide sequence ID" value="NZ_JAAGMA010000523.1"/>
</dbReference>
<dbReference type="SUPFAM" id="SSF89392">
    <property type="entry name" value="Prokaryotic lipoproteins and lipoprotein localization factors"/>
    <property type="match status" value="1"/>
</dbReference>
<dbReference type="InterPro" id="IPR029046">
    <property type="entry name" value="LolA/LolB/LppX"/>
</dbReference>
<reference evidence="2 3" key="1">
    <citation type="submission" date="2020-01" db="EMBL/GenBank/DDBJ databases">
        <title>Insect and environment-associated Actinomycetes.</title>
        <authorList>
            <person name="Currrie C."/>
            <person name="Chevrette M."/>
            <person name="Carlson C."/>
            <person name="Stubbendieck R."/>
            <person name="Wendt-Pienkowski E."/>
        </authorList>
    </citation>
    <scope>NUCLEOTIDE SEQUENCE [LARGE SCALE GENOMIC DNA]</scope>
    <source>
        <strain evidence="2 3">SID14163</strain>
    </source>
</reference>
<dbReference type="Proteomes" id="UP000470446">
    <property type="component" value="Unassembled WGS sequence"/>
</dbReference>
<evidence type="ECO:0000313" key="2">
    <source>
        <dbReference type="EMBL" id="NEB10959.1"/>
    </source>
</evidence>
<protein>
    <recommendedName>
        <fullName evidence="4">Lipoprotein</fullName>
    </recommendedName>
</protein>